<accession>A0ABX4NRQ4</accession>
<proteinExistence type="predicted"/>
<gene>
    <name evidence="1" type="ORF">CH376_23355</name>
</gene>
<comment type="caution">
    <text evidence="1">The sequence shown here is derived from an EMBL/GenBank/DDBJ whole genome shotgun (WGS) entry which is preliminary data.</text>
</comment>
<keyword evidence="2" id="KW-1185">Reference proteome</keyword>
<dbReference type="EMBL" id="NPDU01000127">
    <property type="protein sequence ID" value="PJZ59507.1"/>
    <property type="molecule type" value="Genomic_DNA"/>
</dbReference>
<evidence type="ECO:0008006" key="3">
    <source>
        <dbReference type="Google" id="ProtNLM"/>
    </source>
</evidence>
<name>A0ABX4NRQ4_9LEPT</name>
<protein>
    <recommendedName>
        <fullName evidence="3">Lipoprotein</fullName>
    </recommendedName>
</protein>
<evidence type="ECO:0000313" key="1">
    <source>
        <dbReference type="EMBL" id="PJZ59507.1"/>
    </source>
</evidence>
<dbReference type="Proteomes" id="UP000232149">
    <property type="component" value="Unassembled WGS sequence"/>
</dbReference>
<dbReference type="PROSITE" id="PS51257">
    <property type="entry name" value="PROKAR_LIPOPROTEIN"/>
    <property type="match status" value="1"/>
</dbReference>
<organism evidence="1 2">
    <name type="scientific">Leptospira adleri</name>
    <dbReference type="NCBI Taxonomy" id="2023186"/>
    <lineage>
        <taxon>Bacteria</taxon>
        <taxon>Pseudomonadati</taxon>
        <taxon>Spirochaetota</taxon>
        <taxon>Spirochaetia</taxon>
        <taxon>Leptospirales</taxon>
        <taxon>Leptospiraceae</taxon>
        <taxon>Leptospira</taxon>
    </lineage>
</organism>
<evidence type="ECO:0000313" key="2">
    <source>
        <dbReference type="Proteomes" id="UP000232149"/>
    </source>
</evidence>
<dbReference type="RefSeq" id="WP_125231999.1">
    <property type="nucleotide sequence ID" value="NZ_NPDU01000127.1"/>
</dbReference>
<sequence length="184" mass="20349">MRKAICLIVIMSLTIGVIGCKEKTDLEKFSDPNFKLANHTKIQGVFTLPGGYRLLEHLGMNIDLLSDPEPCTEFIPQKNVLRMRSALKDKDVEIKIINVIGDDLYFYENGKILKAKLFYSASGELEAYKVYGIDKKGDDQAIAIGQGGIAPAGYFEECVKNSEALYESAQAEEEQTKGKGIGPH</sequence>
<reference evidence="1 2" key="1">
    <citation type="submission" date="2017-07" db="EMBL/GenBank/DDBJ databases">
        <title>Leptospira spp. isolated from tropical soils.</title>
        <authorList>
            <person name="Thibeaux R."/>
            <person name="Iraola G."/>
            <person name="Ferres I."/>
            <person name="Bierque E."/>
            <person name="Girault D."/>
            <person name="Soupe-Gilbert M.-E."/>
            <person name="Picardeau M."/>
            <person name="Goarant C."/>
        </authorList>
    </citation>
    <scope>NUCLEOTIDE SEQUENCE [LARGE SCALE GENOMIC DNA]</scope>
    <source>
        <strain evidence="1 2">FH2-B-D1</strain>
    </source>
</reference>